<proteinExistence type="predicted"/>
<sequence length="227" mass="26310">MNITYASGSSDPLKLSFWYAVFFSSFSIVLAFPFLSSSEEDSARFLIRHSVRCALPWLLLALSASSLYRLRPGRLSQWLLNNRREFGVAFAVVMVWQIIFIAQLLLVTGKNIIGLFPTSGPIGYLLLTSDLIGYVFIFLMAATSFDIGRRYLSLLNWKRLHRTGIWFLWFSYFYTFGLLMMWQENLEDSLFYFLLWLLTLMPALIKLVDVKKIYCMKQFEKSSSADS</sequence>
<feature type="transmembrane region" description="Helical" evidence="1">
    <location>
        <begin position="88"/>
        <end position="109"/>
    </location>
</feature>
<feature type="transmembrane region" description="Helical" evidence="1">
    <location>
        <begin position="189"/>
        <end position="208"/>
    </location>
</feature>
<keyword evidence="1" id="KW-1133">Transmembrane helix</keyword>
<evidence type="ECO:0000313" key="2">
    <source>
        <dbReference type="EMBL" id="MBC2383942.1"/>
    </source>
</evidence>
<name>A0ABR6TDA8_9PSED</name>
<evidence type="ECO:0000313" key="3">
    <source>
        <dbReference type="Proteomes" id="UP000534677"/>
    </source>
</evidence>
<evidence type="ECO:0000256" key="1">
    <source>
        <dbReference type="SAM" id="Phobius"/>
    </source>
</evidence>
<feature type="transmembrane region" description="Helical" evidence="1">
    <location>
        <begin position="17"/>
        <end position="35"/>
    </location>
</feature>
<keyword evidence="1" id="KW-0472">Membrane</keyword>
<protein>
    <submittedName>
        <fullName evidence="2">Uncharacterized protein</fullName>
    </submittedName>
</protein>
<feature type="transmembrane region" description="Helical" evidence="1">
    <location>
        <begin position="121"/>
        <end position="142"/>
    </location>
</feature>
<reference evidence="2 3" key="1">
    <citation type="submission" date="2020-04" db="EMBL/GenBank/DDBJ databases">
        <title>Pseudomonas crami sp. nov., a novel proteolytic bacterial species isolated from cream.</title>
        <authorList>
            <person name="Hofmann K."/>
            <person name="Woller A."/>
            <person name="Huptas C."/>
            <person name="Wenning M."/>
            <person name="Scherer S."/>
            <person name="Doll E.V."/>
        </authorList>
    </citation>
    <scope>NUCLEOTIDE SEQUENCE [LARGE SCALE GENOMIC DNA]</scope>
    <source>
        <strain evidence="2 3">WS 5096</strain>
    </source>
</reference>
<keyword evidence="1" id="KW-0812">Transmembrane</keyword>
<dbReference type="Proteomes" id="UP000534677">
    <property type="component" value="Unassembled WGS sequence"/>
</dbReference>
<dbReference type="RefSeq" id="WP_185709561.1">
    <property type="nucleotide sequence ID" value="NZ_JAAXCZ010000013.1"/>
</dbReference>
<comment type="caution">
    <text evidence="2">The sequence shown here is derived from an EMBL/GenBank/DDBJ whole genome shotgun (WGS) entry which is preliminary data.</text>
</comment>
<organism evidence="2 3">
    <name type="scientific">Pseudomonas cremoris</name>
    <dbReference type="NCBI Taxonomy" id="2724178"/>
    <lineage>
        <taxon>Bacteria</taxon>
        <taxon>Pseudomonadati</taxon>
        <taxon>Pseudomonadota</taxon>
        <taxon>Gammaproteobacteria</taxon>
        <taxon>Pseudomonadales</taxon>
        <taxon>Pseudomonadaceae</taxon>
        <taxon>Pseudomonas</taxon>
    </lineage>
</organism>
<dbReference type="EMBL" id="JAAXCZ010000013">
    <property type="protein sequence ID" value="MBC2383942.1"/>
    <property type="molecule type" value="Genomic_DNA"/>
</dbReference>
<feature type="transmembrane region" description="Helical" evidence="1">
    <location>
        <begin position="163"/>
        <end position="183"/>
    </location>
</feature>
<accession>A0ABR6TDA8</accession>
<gene>
    <name evidence="2" type="ORF">HF209_23680</name>
</gene>
<keyword evidence="3" id="KW-1185">Reference proteome</keyword>